<dbReference type="InterPro" id="IPR006448">
    <property type="entry name" value="Phage_term_ssu_P27"/>
</dbReference>
<comment type="caution">
    <text evidence="1">The sequence shown here is derived from an EMBL/GenBank/DDBJ whole genome shotgun (WGS) entry which is preliminary data.</text>
</comment>
<proteinExistence type="predicted"/>
<evidence type="ECO:0000313" key="2">
    <source>
        <dbReference type="Proteomes" id="UP000767334"/>
    </source>
</evidence>
<dbReference type="Pfam" id="PF05119">
    <property type="entry name" value="Terminase_4"/>
    <property type="match status" value="1"/>
</dbReference>
<name>A0ABS2FHB2_9CLOT</name>
<sequence length="158" mass="17940">MAKASKPVSLMTKNLTKEEKEARLEAESKLKGNADLVYEAPTDLVKEEKEVYLFLVNELRELDIINNLDIELLKLASNSIVELKKARVNVRKYGQLIQKPDGSLVKNPAITILRDYEAIFNRCCRELCLSPQSRMALSKMMADIQANSEDELLKILSE</sequence>
<accession>A0ABS2FHB2</accession>
<dbReference type="RefSeq" id="WP_204572426.1">
    <property type="nucleotide sequence ID" value="NZ_JACJLL010000073.1"/>
</dbReference>
<dbReference type="EMBL" id="JACJLL010000073">
    <property type="protein sequence ID" value="MBM6819958.1"/>
    <property type="molecule type" value="Genomic_DNA"/>
</dbReference>
<dbReference type="NCBIfam" id="TIGR01558">
    <property type="entry name" value="sm_term_P27"/>
    <property type="match status" value="1"/>
</dbReference>
<reference evidence="1 2" key="1">
    <citation type="journal article" date="2021" name="Sci. Rep.">
        <title>The distribution of antibiotic resistance genes in chicken gut microbiota commensals.</title>
        <authorList>
            <person name="Juricova H."/>
            <person name="Matiasovicova J."/>
            <person name="Kubasova T."/>
            <person name="Cejkova D."/>
            <person name="Rychlik I."/>
        </authorList>
    </citation>
    <scope>NUCLEOTIDE SEQUENCE [LARGE SCALE GENOMIC DNA]</scope>
    <source>
        <strain evidence="1 2">An435</strain>
    </source>
</reference>
<keyword evidence="2" id="KW-1185">Reference proteome</keyword>
<dbReference type="Proteomes" id="UP000767334">
    <property type="component" value="Unassembled WGS sequence"/>
</dbReference>
<protein>
    <submittedName>
        <fullName evidence="1">Phage terminase small subunit P27 family</fullName>
    </submittedName>
</protein>
<evidence type="ECO:0000313" key="1">
    <source>
        <dbReference type="EMBL" id="MBM6819958.1"/>
    </source>
</evidence>
<gene>
    <name evidence="1" type="ORF">H6A19_11535</name>
</gene>
<organism evidence="1 2">
    <name type="scientific">Clostridium saudiense</name>
    <dbReference type="NCBI Taxonomy" id="1414720"/>
    <lineage>
        <taxon>Bacteria</taxon>
        <taxon>Bacillati</taxon>
        <taxon>Bacillota</taxon>
        <taxon>Clostridia</taxon>
        <taxon>Eubacteriales</taxon>
        <taxon>Clostridiaceae</taxon>
        <taxon>Clostridium</taxon>
    </lineage>
</organism>